<dbReference type="PANTHER" id="PTHR46907:SF1">
    <property type="entry name" value="HEAT SHOCK PROTEIN FAMILY B (SMALL) MEMBER 7"/>
    <property type="match status" value="1"/>
</dbReference>
<evidence type="ECO:0000313" key="6">
    <source>
        <dbReference type="Proteomes" id="UP001501920"/>
    </source>
</evidence>
<reference evidence="5" key="3">
    <citation type="submission" date="2025-09" db="UniProtKB">
        <authorList>
            <consortium name="Ensembl"/>
        </authorList>
    </citation>
    <scope>IDENTIFICATION</scope>
</reference>
<accession>A0A3B4DH98</accession>
<sequence>HTHTLHGFHRYQRGFHQKDSGRPASVGVVQAVGDLYYLSVNVSQFEPHDVVVMAYNHSVVVHAEKVGDDGTIRDKFTHKSLLPEDMDPLSVSGTLTPEGTLVISVRRSSRPPTSVTSAFHSESHL</sequence>
<dbReference type="GeneTree" id="ENSGT00940000167797"/>
<reference evidence="5 6" key="1">
    <citation type="submission" date="2020-10" db="EMBL/GenBank/DDBJ databases">
        <title>Pygocentrus nattereri (red-bellied piranha) genome, fPygNat1, primary haplotype.</title>
        <authorList>
            <person name="Myers G."/>
            <person name="Meyer A."/>
            <person name="Karagic N."/>
            <person name="Pippel M."/>
            <person name="Winkler S."/>
            <person name="Tracey A."/>
            <person name="Wood J."/>
            <person name="Formenti G."/>
            <person name="Howe K."/>
            <person name="Fedrigo O."/>
            <person name="Jarvis E.D."/>
        </authorList>
    </citation>
    <scope>NUCLEOTIDE SEQUENCE [LARGE SCALE GENOMIC DNA]</scope>
</reference>
<protein>
    <recommendedName>
        <fullName evidence="4">SHSP domain-containing protein</fullName>
    </recommendedName>
</protein>
<dbReference type="Proteomes" id="UP001501920">
    <property type="component" value="Chromosome 17"/>
</dbReference>
<evidence type="ECO:0000259" key="4">
    <source>
        <dbReference type="PROSITE" id="PS01031"/>
    </source>
</evidence>
<dbReference type="InterPro" id="IPR002068">
    <property type="entry name" value="A-crystallin/Hsp20_dom"/>
</dbReference>
<gene>
    <name evidence="5" type="primary">C20orf27</name>
</gene>
<feature type="compositionally biased region" description="Low complexity" evidence="3">
    <location>
        <begin position="106"/>
        <end position="117"/>
    </location>
</feature>
<feature type="region of interest" description="Disordered" evidence="3">
    <location>
        <begin position="106"/>
        <end position="125"/>
    </location>
</feature>
<evidence type="ECO:0000256" key="2">
    <source>
        <dbReference type="RuleBase" id="RU003616"/>
    </source>
</evidence>
<name>A0A3B4DH98_PYGNA</name>
<evidence type="ECO:0000313" key="5">
    <source>
        <dbReference type="Ensembl" id="ENSPNAP00000023777.2"/>
    </source>
</evidence>
<keyword evidence="6" id="KW-1185">Reference proteome</keyword>
<comment type="similarity">
    <text evidence="1 2">Belongs to the small heat shock protein (HSP20) family.</text>
</comment>
<dbReference type="Ensembl" id="ENSPNAT00000011783.2">
    <property type="protein sequence ID" value="ENSPNAP00000023777.2"/>
    <property type="gene ID" value="ENSPNAG00000008287.2"/>
</dbReference>
<dbReference type="AlphaFoldDB" id="A0A3B4DH98"/>
<dbReference type="PROSITE" id="PS01031">
    <property type="entry name" value="SHSP"/>
    <property type="match status" value="1"/>
</dbReference>
<reference evidence="5" key="2">
    <citation type="submission" date="2025-08" db="UniProtKB">
        <authorList>
            <consortium name="Ensembl"/>
        </authorList>
    </citation>
    <scope>IDENTIFICATION</scope>
</reference>
<proteinExistence type="inferred from homology"/>
<dbReference type="Gene3D" id="2.60.40.790">
    <property type="match status" value="1"/>
</dbReference>
<dbReference type="SUPFAM" id="SSF49764">
    <property type="entry name" value="HSP20-like chaperones"/>
    <property type="match status" value="1"/>
</dbReference>
<dbReference type="OMA" id="AFNHHVV"/>
<dbReference type="InterPro" id="IPR008978">
    <property type="entry name" value="HSP20-like_chaperone"/>
</dbReference>
<evidence type="ECO:0000256" key="3">
    <source>
        <dbReference type="SAM" id="MobiDB-lite"/>
    </source>
</evidence>
<dbReference type="PANTHER" id="PTHR46907">
    <property type="entry name" value="HEAT SHOCK PROTEIN BETA-7-RELATED"/>
    <property type="match status" value="1"/>
</dbReference>
<organism evidence="5 6">
    <name type="scientific">Pygocentrus nattereri</name>
    <name type="common">Red-bellied piranha</name>
    <dbReference type="NCBI Taxonomy" id="42514"/>
    <lineage>
        <taxon>Eukaryota</taxon>
        <taxon>Metazoa</taxon>
        <taxon>Chordata</taxon>
        <taxon>Craniata</taxon>
        <taxon>Vertebrata</taxon>
        <taxon>Euteleostomi</taxon>
        <taxon>Actinopterygii</taxon>
        <taxon>Neopterygii</taxon>
        <taxon>Teleostei</taxon>
        <taxon>Ostariophysi</taxon>
        <taxon>Characiformes</taxon>
        <taxon>Characoidei</taxon>
        <taxon>Pygocentrus</taxon>
    </lineage>
</organism>
<dbReference type="Pfam" id="PF00011">
    <property type="entry name" value="HSP20"/>
    <property type="match status" value="1"/>
</dbReference>
<feature type="domain" description="SHSP" evidence="4">
    <location>
        <begin position="16"/>
        <end position="122"/>
    </location>
</feature>
<evidence type="ECO:0000256" key="1">
    <source>
        <dbReference type="PROSITE-ProRule" id="PRU00285"/>
    </source>
</evidence>
<dbReference type="STRING" id="42514.ENSPNAP00000023777"/>
<dbReference type="OrthoDB" id="1431247at2759"/>